<evidence type="ECO:0000256" key="17">
    <source>
        <dbReference type="ARBA" id="ARBA00030571"/>
    </source>
</evidence>
<keyword evidence="13 19" id="KW-0418">Kinase</keyword>
<evidence type="ECO:0000256" key="8">
    <source>
        <dbReference type="ARBA" id="ARBA00012016"/>
    </source>
</evidence>
<dbReference type="EC" id="2.7.1.156" evidence="8"/>
<dbReference type="Gene3D" id="3.40.50.300">
    <property type="entry name" value="P-loop containing nucleotide triphosphate hydrolases"/>
    <property type="match status" value="1"/>
</dbReference>
<dbReference type="SUPFAM" id="SSF52540">
    <property type="entry name" value="P-loop containing nucleoside triphosphate hydrolases"/>
    <property type="match status" value="1"/>
</dbReference>
<evidence type="ECO:0000256" key="4">
    <source>
        <dbReference type="ARBA" id="ARBA00003889"/>
    </source>
</evidence>
<dbReference type="GO" id="GO:0009236">
    <property type="term" value="P:cobalamin biosynthetic process"/>
    <property type="evidence" value="ECO:0007669"/>
    <property type="project" value="UniProtKB-KW"/>
</dbReference>
<evidence type="ECO:0000256" key="3">
    <source>
        <dbReference type="ARBA" id="ARBA00001522"/>
    </source>
</evidence>
<comment type="function">
    <text evidence="4">Catalyzes ATP-dependent phosphorylation of adenosylcobinamide and addition of GMP to adenosylcobinamide phosphate.</text>
</comment>
<evidence type="ECO:0000256" key="16">
    <source>
        <dbReference type="ARBA" id="ARBA00029570"/>
    </source>
</evidence>
<evidence type="ECO:0000256" key="11">
    <source>
        <dbReference type="ARBA" id="ARBA00022679"/>
    </source>
</evidence>
<comment type="catalytic activity">
    <reaction evidence="2">
        <text>adenosylcob(III)inamide phosphate + GTP + H(+) = adenosylcob(III)inamide-GDP + diphosphate</text>
        <dbReference type="Rhea" id="RHEA:22712"/>
        <dbReference type="ChEBI" id="CHEBI:15378"/>
        <dbReference type="ChEBI" id="CHEBI:33019"/>
        <dbReference type="ChEBI" id="CHEBI:37565"/>
        <dbReference type="ChEBI" id="CHEBI:58502"/>
        <dbReference type="ChEBI" id="CHEBI:60487"/>
        <dbReference type="EC" id="2.7.7.62"/>
    </reaction>
</comment>
<dbReference type="PANTHER" id="PTHR34848:SF1">
    <property type="entry name" value="BIFUNCTIONAL ADENOSYLCOBALAMIN BIOSYNTHESIS PROTEIN COBU"/>
    <property type="match status" value="1"/>
</dbReference>
<evidence type="ECO:0000256" key="12">
    <source>
        <dbReference type="ARBA" id="ARBA00022741"/>
    </source>
</evidence>
<comment type="caution">
    <text evidence="19">The sequence shown here is derived from an EMBL/GenBank/DDBJ whole genome shotgun (WGS) entry which is preliminary data.</text>
</comment>
<sequence length="335" mass="35539">MDSLSDMDIVPRSTRIDLQGPPVAAGGDGWPAPGCRCASCGLLRAAGIRHEPFEPGRFRLGGVPLARCPREEVPGGHEVRGPGGERVLVAPRPGDRPLPPPGAVYDAVLLDLVGDPGHLGRLRHAGAVTPSTAVVAVHVDHRVRSPRELRRRLAHWLRPVDGPHRTLLLGGARSGKSAEAELRLLACPRVTYLATSAPRDGDPEWRARVEAHRRRRPSWWRTVETTALAGALASAEPDGAVLVDGIGTWLAAAVDEAGAWDEPDAVGPRLDELVEAWRGTPARVVAVSDEVGLSVVPATRSGRAFRDLLGGLNQRLAAESESAALVVAGRVTDLP</sequence>
<dbReference type="PANTHER" id="PTHR34848">
    <property type="match status" value="1"/>
</dbReference>
<comment type="catalytic activity">
    <reaction evidence="1">
        <text>adenosylcob(III)inamide + ATP = adenosylcob(III)inamide phosphate + ADP + H(+)</text>
        <dbReference type="Rhea" id="RHEA:15769"/>
        <dbReference type="ChEBI" id="CHEBI:2480"/>
        <dbReference type="ChEBI" id="CHEBI:15378"/>
        <dbReference type="ChEBI" id="CHEBI:30616"/>
        <dbReference type="ChEBI" id="CHEBI:58502"/>
        <dbReference type="ChEBI" id="CHEBI:456216"/>
        <dbReference type="EC" id="2.7.1.156"/>
    </reaction>
</comment>
<dbReference type="GO" id="GO:0005524">
    <property type="term" value="F:ATP binding"/>
    <property type="evidence" value="ECO:0007669"/>
    <property type="project" value="UniProtKB-KW"/>
</dbReference>
<evidence type="ECO:0000256" key="9">
    <source>
        <dbReference type="ARBA" id="ARBA00012523"/>
    </source>
</evidence>
<dbReference type="AlphaFoldDB" id="A0A931DIK6"/>
<evidence type="ECO:0000256" key="7">
    <source>
        <dbReference type="ARBA" id="ARBA00007490"/>
    </source>
</evidence>
<dbReference type="GO" id="GO:0005525">
    <property type="term" value="F:GTP binding"/>
    <property type="evidence" value="ECO:0007669"/>
    <property type="project" value="UniProtKB-KW"/>
</dbReference>
<dbReference type="EMBL" id="JADOUA010000001">
    <property type="protein sequence ID" value="MBG6088231.1"/>
    <property type="molecule type" value="Genomic_DNA"/>
</dbReference>
<comment type="pathway">
    <text evidence="6">Cofactor biosynthesis; adenosylcobalamin biosynthesis; adenosylcobalamin from cob(II)yrinate a,c-diamide: step 5/7.</text>
</comment>
<dbReference type="InterPro" id="IPR027417">
    <property type="entry name" value="P-loop_NTPase"/>
</dbReference>
<dbReference type="Proteomes" id="UP000614047">
    <property type="component" value="Unassembled WGS sequence"/>
</dbReference>
<dbReference type="InterPro" id="IPR003203">
    <property type="entry name" value="CobU/CobP"/>
</dbReference>
<comment type="similarity">
    <text evidence="7">Belongs to the CobU/CobP family.</text>
</comment>
<keyword evidence="20" id="KW-1185">Reference proteome</keyword>
<evidence type="ECO:0000313" key="20">
    <source>
        <dbReference type="Proteomes" id="UP000614047"/>
    </source>
</evidence>
<evidence type="ECO:0000313" key="19">
    <source>
        <dbReference type="EMBL" id="MBG6088231.1"/>
    </source>
</evidence>
<evidence type="ECO:0000256" key="18">
    <source>
        <dbReference type="SAM" id="MobiDB-lite"/>
    </source>
</evidence>
<evidence type="ECO:0000256" key="10">
    <source>
        <dbReference type="ARBA" id="ARBA00022573"/>
    </source>
</evidence>
<evidence type="ECO:0000256" key="15">
    <source>
        <dbReference type="ARBA" id="ARBA00023134"/>
    </source>
</evidence>
<feature type="region of interest" description="Disordered" evidence="18">
    <location>
        <begin position="73"/>
        <end position="98"/>
    </location>
</feature>
<gene>
    <name evidence="19" type="ORF">IW256_002344</name>
</gene>
<evidence type="ECO:0000256" key="2">
    <source>
        <dbReference type="ARBA" id="ARBA00000711"/>
    </source>
</evidence>
<evidence type="ECO:0000256" key="5">
    <source>
        <dbReference type="ARBA" id="ARBA00004692"/>
    </source>
</evidence>
<proteinExistence type="inferred from homology"/>
<dbReference type="GO" id="GO:0008820">
    <property type="term" value="F:cobinamide phosphate guanylyltransferase activity"/>
    <property type="evidence" value="ECO:0007669"/>
    <property type="project" value="UniProtKB-EC"/>
</dbReference>
<dbReference type="GO" id="GO:0043752">
    <property type="term" value="F:adenosylcobinamide kinase activity"/>
    <property type="evidence" value="ECO:0007669"/>
    <property type="project" value="UniProtKB-EC"/>
</dbReference>
<name>A0A931DIK6_9ACTN</name>
<dbReference type="EC" id="2.7.7.62" evidence="9"/>
<comment type="catalytic activity">
    <reaction evidence="3">
        <text>adenosylcob(III)inamide + GTP = adenosylcob(III)inamide phosphate + GDP + H(+)</text>
        <dbReference type="Rhea" id="RHEA:15765"/>
        <dbReference type="ChEBI" id="CHEBI:2480"/>
        <dbReference type="ChEBI" id="CHEBI:15378"/>
        <dbReference type="ChEBI" id="CHEBI:37565"/>
        <dbReference type="ChEBI" id="CHEBI:58189"/>
        <dbReference type="ChEBI" id="CHEBI:58502"/>
        <dbReference type="EC" id="2.7.1.156"/>
    </reaction>
</comment>
<accession>A0A931DIK6</accession>
<keyword evidence="15" id="KW-0342">GTP-binding</keyword>
<reference evidence="19" key="1">
    <citation type="submission" date="2020-11" db="EMBL/GenBank/DDBJ databases">
        <title>Sequencing the genomes of 1000 actinobacteria strains.</title>
        <authorList>
            <person name="Klenk H.-P."/>
        </authorList>
    </citation>
    <scope>NUCLEOTIDE SEQUENCE</scope>
    <source>
        <strain evidence="19">DSM 43175</strain>
    </source>
</reference>
<comment type="pathway">
    <text evidence="5">Cofactor biosynthesis; adenosylcobalamin biosynthesis; adenosylcobalamin from cob(II)yrinate a,c-diamide: step 6/7.</text>
</comment>
<keyword evidence="11 19" id="KW-0808">Transferase</keyword>
<dbReference type="RefSeq" id="WP_231403750.1">
    <property type="nucleotide sequence ID" value="NZ_BAABES010000031.1"/>
</dbReference>
<evidence type="ECO:0000256" key="1">
    <source>
        <dbReference type="ARBA" id="ARBA00000312"/>
    </source>
</evidence>
<organism evidence="19 20">
    <name type="scientific">Actinomadura viridis</name>
    <dbReference type="NCBI Taxonomy" id="58110"/>
    <lineage>
        <taxon>Bacteria</taxon>
        <taxon>Bacillati</taxon>
        <taxon>Actinomycetota</taxon>
        <taxon>Actinomycetes</taxon>
        <taxon>Streptosporangiales</taxon>
        <taxon>Thermomonosporaceae</taxon>
        <taxon>Actinomadura</taxon>
    </lineage>
</organism>
<dbReference type="CDD" id="cd00544">
    <property type="entry name" value="CobU"/>
    <property type="match status" value="1"/>
</dbReference>
<evidence type="ECO:0000256" key="14">
    <source>
        <dbReference type="ARBA" id="ARBA00022840"/>
    </source>
</evidence>
<dbReference type="Pfam" id="PF02283">
    <property type="entry name" value="CobU"/>
    <property type="match status" value="1"/>
</dbReference>
<keyword evidence="14" id="KW-0067">ATP-binding</keyword>
<keyword evidence="19" id="KW-0548">Nucleotidyltransferase</keyword>
<keyword evidence="10" id="KW-0169">Cobalamin biosynthesis</keyword>
<evidence type="ECO:0000256" key="13">
    <source>
        <dbReference type="ARBA" id="ARBA00022777"/>
    </source>
</evidence>
<keyword evidence="12" id="KW-0547">Nucleotide-binding</keyword>
<evidence type="ECO:0000256" key="6">
    <source>
        <dbReference type="ARBA" id="ARBA00005159"/>
    </source>
</evidence>
<protein>
    <recommendedName>
        <fullName evidence="16">Adenosylcobinamide kinase</fullName>
        <ecNumber evidence="8">2.7.1.156</ecNumber>
        <ecNumber evidence="9">2.7.7.62</ecNumber>
    </recommendedName>
    <alternativeName>
        <fullName evidence="17">Adenosylcobinamide-phosphate guanylyltransferase</fullName>
    </alternativeName>
</protein>